<proteinExistence type="predicted"/>
<sequence>MAIKYVGGAASRAPVTIKSGTDTASQGRILKEAAGRIAGKAAQVEQLQRERVDMITDAPMRHAVQAWRSKLAG</sequence>
<evidence type="ECO:0000313" key="2">
    <source>
        <dbReference type="Proteomes" id="UP000295023"/>
    </source>
</evidence>
<dbReference type="AlphaFoldDB" id="A0A4R4DQX2"/>
<dbReference type="RefSeq" id="WP_132287597.1">
    <property type="nucleotide sequence ID" value="NZ_SKBM01000007.1"/>
</dbReference>
<dbReference type="Proteomes" id="UP000295023">
    <property type="component" value="Unassembled WGS sequence"/>
</dbReference>
<organism evidence="1 2">
    <name type="scientific">Roseicella aquatilis</name>
    <dbReference type="NCBI Taxonomy" id="2527868"/>
    <lineage>
        <taxon>Bacteria</taxon>
        <taxon>Pseudomonadati</taxon>
        <taxon>Pseudomonadota</taxon>
        <taxon>Alphaproteobacteria</taxon>
        <taxon>Acetobacterales</taxon>
        <taxon>Roseomonadaceae</taxon>
        <taxon>Roseicella</taxon>
    </lineage>
</organism>
<name>A0A4R4DQX2_9PROT</name>
<dbReference type="EMBL" id="SKBM01000007">
    <property type="protein sequence ID" value="TCZ63618.1"/>
    <property type="molecule type" value="Genomic_DNA"/>
</dbReference>
<keyword evidence="2" id="KW-1185">Reference proteome</keyword>
<comment type="caution">
    <text evidence="1">The sequence shown here is derived from an EMBL/GenBank/DDBJ whole genome shotgun (WGS) entry which is preliminary data.</text>
</comment>
<gene>
    <name evidence="1" type="ORF">EXY23_09545</name>
</gene>
<protein>
    <submittedName>
        <fullName evidence="1">Uncharacterized protein</fullName>
    </submittedName>
</protein>
<accession>A0A4R4DQX2</accession>
<reference evidence="1 2" key="1">
    <citation type="submission" date="2019-03" db="EMBL/GenBank/DDBJ databases">
        <title>Paracraurococcus aquatilis NE82 genome sequence.</title>
        <authorList>
            <person name="Zhao Y."/>
            <person name="Du Z."/>
        </authorList>
    </citation>
    <scope>NUCLEOTIDE SEQUENCE [LARGE SCALE GENOMIC DNA]</scope>
    <source>
        <strain evidence="1 2">NE82</strain>
    </source>
</reference>
<evidence type="ECO:0000313" key="1">
    <source>
        <dbReference type="EMBL" id="TCZ63618.1"/>
    </source>
</evidence>